<gene>
    <name evidence="8" type="ORF">NFX39_00130</name>
</gene>
<dbReference type="Proteomes" id="UP001523234">
    <property type="component" value="Unassembled WGS sequence"/>
</dbReference>
<evidence type="ECO:0000256" key="1">
    <source>
        <dbReference type="ARBA" id="ARBA00001917"/>
    </source>
</evidence>
<evidence type="ECO:0000313" key="8">
    <source>
        <dbReference type="EMBL" id="MCO0831502.1"/>
    </source>
</evidence>
<comment type="cofactor">
    <cofactor evidence="1">
        <name>FMN</name>
        <dbReference type="ChEBI" id="CHEBI:58210"/>
    </cofactor>
</comment>
<keyword evidence="9" id="KW-1185">Reference proteome</keyword>
<accession>A0ABT0ZNC6</accession>
<dbReference type="PANTHER" id="PTHR43673">
    <property type="entry name" value="NAD(P)H NITROREDUCTASE YDGI-RELATED"/>
    <property type="match status" value="1"/>
</dbReference>
<sequence>MELSKAITLRQSKRWFTDKAVPTELLEELVNQAQQSPSWINSQSVHVTIAKGEKLEAMRKQHAELNHDDNEPSRPFIPFRPIPEWEEPSQSNMKSWFGDVKEAMGDEGSQKLGEAGDQLYNAQAVVYLTLPKDYSDWTLIDLGLFAETLMLSATDAGLGSIPAYQYVQYPDKLQENLGLPEDRVPILGIGLGYFDSKEGLNKIHSKRMPLKQMLDIID</sequence>
<dbReference type="PANTHER" id="PTHR43673:SF2">
    <property type="entry name" value="NITROREDUCTASE"/>
    <property type="match status" value="1"/>
</dbReference>
<dbReference type="InterPro" id="IPR000415">
    <property type="entry name" value="Nitroreductase-like"/>
</dbReference>
<dbReference type="InterPro" id="IPR029479">
    <property type="entry name" value="Nitroreductase"/>
</dbReference>
<evidence type="ECO:0000256" key="4">
    <source>
        <dbReference type="ARBA" id="ARBA00022643"/>
    </source>
</evidence>
<evidence type="ECO:0000256" key="2">
    <source>
        <dbReference type="ARBA" id="ARBA00007118"/>
    </source>
</evidence>
<evidence type="ECO:0000313" key="9">
    <source>
        <dbReference type="Proteomes" id="UP001523234"/>
    </source>
</evidence>
<feature type="domain" description="Nitroreductase" evidence="7">
    <location>
        <begin position="9"/>
        <end position="193"/>
    </location>
</feature>
<evidence type="ECO:0000259" key="7">
    <source>
        <dbReference type="Pfam" id="PF00881"/>
    </source>
</evidence>
<evidence type="ECO:0000256" key="6">
    <source>
        <dbReference type="SAM" id="MobiDB-lite"/>
    </source>
</evidence>
<dbReference type="CDD" id="cd02136">
    <property type="entry name" value="PnbA_NfnB-like"/>
    <property type="match status" value="1"/>
</dbReference>
<dbReference type="SUPFAM" id="SSF55469">
    <property type="entry name" value="FMN-dependent nitroreductase-like"/>
    <property type="match status" value="1"/>
</dbReference>
<evidence type="ECO:0000256" key="5">
    <source>
        <dbReference type="ARBA" id="ARBA00023002"/>
    </source>
</evidence>
<dbReference type="Pfam" id="PF00881">
    <property type="entry name" value="Nitroreductase"/>
    <property type="match status" value="1"/>
</dbReference>
<reference evidence="8 9" key="1">
    <citation type="submission" date="2022-06" db="EMBL/GenBank/DDBJ databases">
        <title>Fructobacillus taiwanensis sp. nov., isolated from the honeybee.</title>
        <authorList>
            <person name="Chen Y.-S."/>
            <person name="Wang L.-T."/>
            <person name="Lee Y.-S."/>
            <person name="Chang Y.-C."/>
            <person name="Wu H.-C."/>
            <person name="Liao C.-Y."/>
            <person name="Chen W.-H."/>
            <person name="Deng J.-N."/>
            <person name="Wang Y.-H."/>
        </authorList>
    </citation>
    <scope>NUCLEOTIDE SEQUENCE [LARGE SCALE GENOMIC DNA]</scope>
    <source>
        <strain evidence="8 9">W13</strain>
    </source>
</reference>
<keyword evidence="3" id="KW-0285">Flavoprotein</keyword>
<name>A0ABT0ZNC6_9LACO</name>
<organism evidence="8 9">
    <name type="scientific">Fructobacillus apis</name>
    <dbReference type="NCBI Taxonomy" id="2935017"/>
    <lineage>
        <taxon>Bacteria</taxon>
        <taxon>Bacillati</taxon>
        <taxon>Bacillota</taxon>
        <taxon>Bacilli</taxon>
        <taxon>Lactobacillales</taxon>
        <taxon>Lactobacillaceae</taxon>
        <taxon>Fructobacillus</taxon>
    </lineage>
</organism>
<dbReference type="RefSeq" id="WP_252441857.1">
    <property type="nucleotide sequence ID" value="NZ_JAMWYK010000001.1"/>
</dbReference>
<protein>
    <submittedName>
        <fullName evidence="8">Nitroreductase</fullName>
    </submittedName>
</protein>
<dbReference type="Gene3D" id="3.40.109.10">
    <property type="entry name" value="NADH Oxidase"/>
    <property type="match status" value="1"/>
</dbReference>
<evidence type="ECO:0000256" key="3">
    <source>
        <dbReference type="ARBA" id="ARBA00022630"/>
    </source>
</evidence>
<keyword evidence="5" id="KW-0560">Oxidoreductase</keyword>
<dbReference type="EMBL" id="JAMWYK010000001">
    <property type="protein sequence ID" value="MCO0831502.1"/>
    <property type="molecule type" value="Genomic_DNA"/>
</dbReference>
<comment type="similarity">
    <text evidence="2">Belongs to the nitroreductase family.</text>
</comment>
<comment type="caution">
    <text evidence="8">The sequence shown here is derived from an EMBL/GenBank/DDBJ whole genome shotgun (WGS) entry which is preliminary data.</text>
</comment>
<proteinExistence type="inferred from homology"/>
<keyword evidence="4" id="KW-0288">FMN</keyword>
<feature type="region of interest" description="Disordered" evidence="6">
    <location>
        <begin position="66"/>
        <end position="91"/>
    </location>
</feature>